<dbReference type="Gene3D" id="3.40.366.10">
    <property type="entry name" value="Malonyl-Coenzyme A Acyl Carrier Protein, domain 2"/>
    <property type="match status" value="1"/>
</dbReference>
<evidence type="ECO:0000256" key="1">
    <source>
        <dbReference type="ARBA" id="ARBA00013258"/>
    </source>
</evidence>
<dbReference type="GO" id="GO:0005829">
    <property type="term" value="C:cytosol"/>
    <property type="evidence" value="ECO:0007669"/>
    <property type="project" value="TreeGrafter"/>
</dbReference>
<dbReference type="InterPro" id="IPR001227">
    <property type="entry name" value="Ac_transferase_dom_sf"/>
</dbReference>
<sequence>MMGDVAFLFPGQGSQSFGMGFEIYENFKTAKDLLDSASDFCKIDFKELMFKENDRLSISEFTQPAIVLNSFICFLAFKENIGINAKFALGHSLGEFSALSVSGGFDMLNAIKLVHLRGKFMSEACQGKNAGMMVILGLNDDIVKDICDKSSKSVWAANYNCDGQIVVAGVKSDLVELEPVFKEAGAKRAMLLDMSVASHCPLLDSASIKLYDELKCLIKDEFSPVISNVTAKSYTSKADALELLKLQLVKPVLYKQSIKNYENDVDCFIEFGSSVLKGLNKKITSKPTYSISNLSSLEDSLKALA</sequence>
<dbReference type="InterPro" id="IPR004410">
    <property type="entry name" value="Malonyl_CoA-ACP_transAc_FabD"/>
</dbReference>
<dbReference type="SUPFAM" id="SSF52151">
    <property type="entry name" value="FabD/lysophospholipase-like"/>
    <property type="match status" value="1"/>
</dbReference>
<dbReference type="SMART" id="SM00827">
    <property type="entry name" value="PKS_AT"/>
    <property type="match status" value="1"/>
</dbReference>
<dbReference type="InterPro" id="IPR014043">
    <property type="entry name" value="Acyl_transferase_dom"/>
</dbReference>
<feature type="active site" evidence="7">
    <location>
        <position position="92"/>
    </location>
</feature>
<dbReference type="PANTHER" id="PTHR42681">
    <property type="entry name" value="MALONYL-COA-ACYL CARRIER PROTEIN TRANSACYLASE, MITOCHONDRIAL"/>
    <property type="match status" value="1"/>
</dbReference>
<reference evidence="9 10" key="1">
    <citation type="submission" date="2019-07" db="EMBL/GenBank/DDBJ databases">
        <title>Rapid identification of Enteric Bacteria from Whole Genome Sequences (WGS) using Average Nucleotide Identity (ANI).</title>
        <authorList>
            <person name="Lane C."/>
        </authorList>
    </citation>
    <scope>NUCLEOTIDE SEQUENCE [LARGE SCALE GENOMIC DNA]</scope>
    <source>
        <strain evidence="9 10">D2411</strain>
    </source>
</reference>
<evidence type="ECO:0000256" key="4">
    <source>
        <dbReference type="ARBA" id="ARBA00023315"/>
    </source>
</evidence>
<dbReference type="InterPro" id="IPR016036">
    <property type="entry name" value="Malonyl_transacylase_ACP-bd"/>
</dbReference>
<evidence type="ECO:0000256" key="7">
    <source>
        <dbReference type="PIRSR" id="PIRSR000446-1"/>
    </source>
</evidence>
<dbReference type="PIRSF" id="PIRSF000446">
    <property type="entry name" value="Mct"/>
    <property type="match status" value="1"/>
</dbReference>
<feature type="domain" description="Malonyl-CoA:ACP transacylase (MAT)" evidence="8">
    <location>
        <begin position="8"/>
        <end position="301"/>
    </location>
</feature>
<name>A0A562XLS4_CAMHY</name>
<dbReference type="EC" id="2.3.1.39" evidence="1 6"/>
<comment type="catalytic activity">
    <reaction evidence="5 6">
        <text>holo-[ACP] + malonyl-CoA = malonyl-[ACP] + CoA</text>
        <dbReference type="Rhea" id="RHEA:41792"/>
        <dbReference type="Rhea" id="RHEA-COMP:9623"/>
        <dbReference type="Rhea" id="RHEA-COMP:9685"/>
        <dbReference type="ChEBI" id="CHEBI:57287"/>
        <dbReference type="ChEBI" id="CHEBI:57384"/>
        <dbReference type="ChEBI" id="CHEBI:64479"/>
        <dbReference type="ChEBI" id="CHEBI:78449"/>
        <dbReference type="EC" id="2.3.1.39"/>
    </reaction>
</comment>
<dbReference type="Proteomes" id="UP000321812">
    <property type="component" value="Unassembled WGS sequence"/>
</dbReference>
<dbReference type="PANTHER" id="PTHR42681:SF1">
    <property type="entry name" value="MALONYL-COA-ACYL CARRIER PROTEIN TRANSACYLASE, MITOCHONDRIAL"/>
    <property type="match status" value="1"/>
</dbReference>
<comment type="caution">
    <text evidence="9">The sequence shown here is derived from an EMBL/GenBank/DDBJ whole genome shotgun (WGS) entry which is preliminary data.</text>
</comment>
<evidence type="ECO:0000313" key="10">
    <source>
        <dbReference type="Proteomes" id="UP000321812"/>
    </source>
</evidence>
<gene>
    <name evidence="9" type="primary">fabD</name>
    <name evidence="9" type="ORF">YZ82_00560</name>
</gene>
<dbReference type="Pfam" id="PF00698">
    <property type="entry name" value="Acyl_transf_1"/>
    <property type="match status" value="1"/>
</dbReference>
<dbReference type="GO" id="GO:0006633">
    <property type="term" value="P:fatty acid biosynthetic process"/>
    <property type="evidence" value="ECO:0007669"/>
    <property type="project" value="TreeGrafter"/>
</dbReference>
<evidence type="ECO:0000256" key="6">
    <source>
        <dbReference type="PIRNR" id="PIRNR000446"/>
    </source>
</evidence>
<evidence type="ECO:0000256" key="2">
    <source>
        <dbReference type="ARBA" id="ARBA00018953"/>
    </source>
</evidence>
<dbReference type="Gene3D" id="3.30.70.250">
    <property type="entry name" value="Malonyl-CoA ACP transacylase, ACP-binding"/>
    <property type="match status" value="1"/>
</dbReference>
<dbReference type="InterPro" id="IPR024925">
    <property type="entry name" value="Malonyl_CoA-ACP_transAc"/>
</dbReference>
<dbReference type="InterPro" id="IPR050858">
    <property type="entry name" value="Mal-CoA-ACP_Trans/PKS_FabD"/>
</dbReference>
<dbReference type="NCBIfam" id="TIGR00128">
    <property type="entry name" value="fabD"/>
    <property type="match status" value="1"/>
</dbReference>
<dbReference type="AlphaFoldDB" id="A0A562XLS4"/>
<proteinExistence type="inferred from homology"/>
<evidence type="ECO:0000313" key="9">
    <source>
        <dbReference type="EMBL" id="TWO23068.1"/>
    </source>
</evidence>
<comment type="similarity">
    <text evidence="6">Belongs to the fabD family.</text>
</comment>
<feature type="active site" evidence="7">
    <location>
        <position position="199"/>
    </location>
</feature>
<evidence type="ECO:0000259" key="8">
    <source>
        <dbReference type="SMART" id="SM00827"/>
    </source>
</evidence>
<protein>
    <recommendedName>
        <fullName evidence="2 6">Malonyl CoA-acyl carrier protein transacylase</fullName>
        <ecNumber evidence="1 6">2.3.1.39</ecNumber>
    </recommendedName>
</protein>
<organism evidence="9 10">
    <name type="scientific">Campylobacter hyointestinalis</name>
    <dbReference type="NCBI Taxonomy" id="198"/>
    <lineage>
        <taxon>Bacteria</taxon>
        <taxon>Pseudomonadati</taxon>
        <taxon>Campylobacterota</taxon>
        <taxon>Epsilonproteobacteria</taxon>
        <taxon>Campylobacterales</taxon>
        <taxon>Campylobacteraceae</taxon>
        <taxon>Campylobacter</taxon>
    </lineage>
</organism>
<dbReference type="EMBL" id="VOAP01000002">
    <property type="protein sequence ID" value="TWO23068.1"/>
    <property type="molecule type" value="Genomic_DNA"/>
</dbReference>
<keyword evidence="4 6" id="KW-0012">Acyltransferase</keyword>
<evidence type="ECO:0000256" key="5">
    <source>
        <dbReference type="ARBA" id="ARBA00048462"/>
    </source>
</evidence>
<dbReference type="SUPFAM" id="SSF55048">
    <property type="entry name" value="Probable ACP-binding domain of malonyl-CoA ACP transacylase"/>
    <property type="match status" value="1"/>
</dbReference>
<evidence type="ECO:0000256" key="3">
    <source>
        <dbReference type="ARBA" id="ARBA00022679"/>
    </source>
</evidence>
<dbReference type="GO" id="GO:0004314">
    <property type="term" value="F:[acyl-carrier-protein] S-malonyltransferase activity"/>
    <property type="evidence" value="ECO:0007669"/>
    <property type="project" value="UniProtKB-EC"/>
</dbReference>
<dbReference type="InterPro" id="IPR016035">
    <property type="entry name" value="Acyl_Trfase/lysoPLipase"/>
</dbReference>
<keyword evidence="3 6" id="KW-0808">Transferase</keyword>
<accession>A0A562XLS4</accession>